<dbReference type="AlphaFoldDB" id="A0AAD5XPE2"/>
<reference evidence="1" key="1">
    <citation type="submission" date="2020-05" db="EMBL/GenBank/DDBJ databases">
        <title>Phylogenomic resolution of chytrid fungi.</title>
        <authorList>
            <person name="Stajich J.E."/>
            <person name="Amses K."/>
            <person name="Simmons R."/>
            <person name="Seto K."/>
            <person name="Myers J."/>
            <person name="Bonds A."/>
            <person name="Quandt C.A."/>
            <person name="Barry K."/>
            <person name="Liu P."/>
            <person name="Grigoriev I."/>
            <person name="Longcore J.E."/>
            <person name="James T.Y."/>
        </authorList>
    </citation>
    <scope>NUCLEOTIDE SEQUENCE</scope>
    <source>
        <strain evidence="1">JEL0379</strain>
    </source>
</reference>
<dbReference type="PIRSF" id="PIRSF013674">
    <property type="entry name" value="PXMP4"/>
    <property type="match status" value="1"/>
</dbReference>
<name>A0AAD5XPE2_9FUNG</name>
<dbReference type="InterPro" id="IPR019531">
    <property type="entry name" value="Pmp4"/>
</dbReference>
<dbReference type="Proteomes" id="UP001212152">
    <property type="component" value="Unassembled WGS sequence"/>
</dbReference>
<dbReference type="GO" id="GO:0005778">
    <property type="term" value="C:peroxisomal membrane"/>
    <property type="evidence" value="ECO:0007669"/>
    <property type="project" value="TreeGrafter"/>
</dbReference>
<dbReference type="Pfam" id="PF02466">
    <property type="entry name" value="Tim17"/>
    <property type="match status" value="1"/>
</dbReference>
<dbReference type="EMBL" id="JADGJQ010000010">
    <property type="protein sequence ID" value="KAJ3182055.1"/>
    <property type="molecule type" value="Genomic_DNA"/>
</dbReference>
<organism evidence="1 2">
    <name type="scientific">Geranomyces variabilis</name>
    <dbReference type="NCBI Taxonomy" id="109894"/>
    <lineage>
        <taxon>Eukaryota</taxon>
        <taxon>Fungi</taxon>
        <taxon>Fungi incertae sedis</taxon>
        <taxon>Chytridiomycota</taxon>
        <taxon>Chytridiomycota incertae sedis</taxon>
        <taxon>Chytridiomycetes</taxon>
        <taxon>Spizellomycetales</taxon>
        <taxon>Powellomycetaceae</taxon>
        <taxon>Geranomyces</taxon>
    </lineage>
</organism>
<proteinExistence type="predicted"/>
<protein>
    <submittedName>
        <fullName evidence="1">Peroxisomal membrane protein 4</fullName>
    </submittedName>
</protein>
<keyword evidence="2" id="KW-1185">Reference proteome</keyword>
<accession>A0AAD5XPE2</accession>
<dbReference type="PANTHER" id="PTHR15460:SF3">
    <property type="entry name" value="PEROXISOMAL MEMBRANE PROTEIN 4"/>
    <property type="match status" value="1"/>
</dbReference>
<evidence type="ECO:0000313" key="1">
    <source>
        <dbReference type="EMBL" id="KAJ3182055.1"/>
    </source>
</evidence>
<sequence length="198" mass="22604">MVLSSFNALLASGQHHDVLSIIKGFRNGAVYGAKVRFPHALVMTLLFRTGSAKDKARFIIRATYQHSRNLACFVTIYKTLMALQRNIKGKEHGIDAFAAGVVGGYIVFGKNNNINNQIVMYLFSRIMIGMAKLAVKEQIISEPKHTFPVFAALVWGIVMWLFRHNREVLQNSLQSSMQYLYNDSEIFDTFKNFLWHNR</sequence>
<dbReference type="PANTHER" id="PTHR15460">
    <property type="entry name" value="PEROXISOMAL MEMBRANE PROTEIN 4"/>
    <property type="match status" value="1"/>
</dbReference>
<comment type="caution">
    <text evidence="1">The sequence shown here is derived from an EMBL/GenBank/DDBJ whole genome shotgun (WGS) entry which is preliminary data.</text>
</comment>
<gene>
    <name evidence="1" type="primary">PXMP4</name>
    <name evidence="1" type="ORF">HDU87_000398</name>
</gene>
<evidence type="ECO:0000313" key="2">
    <source>
        <dbReference type="Proteomes" id="UP001212152"/>
    </source>
</evidence>